<dbReference type="Gene3D" id="3.10.129.10">
    <property type="entry name" value="Hotdog Thioesterase"/>
    <property type="match status" value="1"/>
</dbReference>
<dbReference type="InterPro" id="IPR029069">
    <property type="entry name" value="HotDog_dom_sf"/>
</dbReference>
<comment type="similarity">
    <text evidence="1">Belongs to the 4-hydroxybenzoyl-CoA thioesterase family.</text>
</comment>
<organism evidence="3 4">
    <name type="scientific">Paraferrimonas haliotis</name>
    <dbReference type="NCBI Taxonomy" id="2013866"/>
    <lineage>
        <taxon>Bacteria</taxon>
        <taxon>Pseudomonadati</taxon>
        <taxon>Pseudomonadota</taxon>
        <taxon>Gammaproteobacteria</taxon>
        <taxon>Alteromonadales</taxon>
        <taxon>Ferrimonadaceae</taxon>
        <taxon>Paraferrimonas</taxon>
    </lineage>
</organism>
<accession>A0AA37WXG7</accession>
<dbReference type="AlphaFoldDB" id="A0AA37WXG7"/>
<comment type="caution">
    <text evidence="3">The sequence shown here is derived from an EMBL/GenBank/DDBJ whole genome shotgun (WGS) entry which is preliminary data.</text>
</comment>
<dbReference type="NCBIfam" id="TIGR00051">
    <property type="entry name" value="YbgC/FadM family acyl-CoA thioesterase"/>
    <property type="match status" value="1"/>
</dbReference>
<dbReference type="Proteomes" id="UP001157439">
    <property type="component" value="Unassembled WGS sequence"/>
</dbReference>
<dbReference type="PANTHER" id="PTHR31793:SF37">
    <property type="entry name" value="ACYL-COA THIOESTER HYDROLASE YBGC"/>
    <property type="match status" value="1"/>
</dbReference>
<dbReference type="NCBIfam" id="TIGR02799">
    <property type="entry name" value="thio_ybgC"/>
    <property type="match status" value="1"/>
</dbReference>
<dbReference type="EMBL" id="BSPO01000003">
    <property type="protein sequence ID" value="GLS84362.1"/>
    <property type="molecule type" value="Genomic_DNA"/>
</dbReference>
<dbReference type="CDD" id="cd00586">
    <property type="entry name" value="4HBT"/>
    <property type="match status" value="1"/>
</dbReference>
<sequence length="133" mass="15124">MSFSWPIRVYYEDTDAGGVVYHSNYLNFFERARSEWLAAMNVSQTQLLEQDVVFVVRSANLDFIKAARFEQKLVVDSVVSKLGKASIIFTQELKDLEGTLYCQGEVKVGCVQLSTMKPTAIPQHIHLEFKRAS</sequence>
<reference evidence="3 4" key="1">
    <citation type="journal article" date="2014" name="Int. J. Syst. Evol. Microbiol.">
        <title>Complete genome sequence of Corynebacterium casei LMG S-19264T (=DSM 44701T), isolated from a smear-ripened cheese.</title>
        <authorList>
            <consortium name="US DOE Joint Genome Institute (JGI-PGF)"/>
            <person name="Walter F."/>
            <person name="Albersmeier A."/>
            <person name="Kalinowski J."/>
            <person name="Ruckert C."/>
        </authorList>
    </citation>
    <scope>NUCLEOTIDE SEQUENCE [LARGE SCALE GENOMIC DNA]</scope>
    <source>
        <strain evidence="3 4">NBRC 112785</strain>
    </source>
</reference>
<keyword evidence="4" id="KW-1185">Reference proteome</keyword>
<evidence type="ECO:0000256" key="2">
    <source>
        <dbReference type="ARBA" id="ARBA00022801"/>
    </source>
</evidence>
<proteinExistence type="inferred from homology"/>
<dbReference type="GO" id="GO:0047617">
    <property type="term" value="F:fatty acyl-CoA hydrolase activity"/>
    <property type="evidence" value="ECO:0007669"/>
    <property type="project" value="TreeGrafter"/>
</dbReference>
<dbReference type="InterPro" id="IPR050563">
    <property type="entry name" value="4-hydroxybenzoyl-CoA_TE"/>
</dbReference>
<dbReference type="InterPro" id="IPR006684">
    <property type="entry name" value="YbgC/YbaW"/>
</dbReference>
<name>A0AA37WXG7_9GAMM</name>
<dbReference type="InterPro" id="IPR008272">
    <property type="entry name" value="HB-CoA_thioesterase_AS"/>
</dbReference>
<dbReference type="InterPro" id="IPR014166">
    <property type="entry name" value="Tol-Pal_acyl-CoA_thioesterase"/>
</dbReference>
<dbReference type="PANTHER" id="PTHR31793">
    <property type="entry name" value="4-HYDROXYBENZOYL-COA THIOESTERASE FAMILY MEMBER"/>
    <property type="match status" value="1"/>
</dbReference>
<dbReference type="SUPFAM" id="SSF54637">
    <property type="entry name" value="Thioesterase/thiol ester dehydrase-isomerase"/>
    <property type="match status" value="1"/>
</dbReference>
<dbReference type="Pfam" id="PF13279">
    <property type="entry name" value="4HBT_2"/>
    <property type="match status" value="1"/>
</dbReference>
<dbReference type="PIRSF" id="PIRSF003230">
    <property type="entry name" value="YbgC"/>
    <property type="match status" value="1"/>
</dbReference>
<protein>
    <submittedName>
        <fullName evidence="3">Tol-pal system-associated acyl-CoA thioesterase</fullName>
    </submittedName>
</protein>
<evidence type="ECO:0000313" key="4">
    <source>
        <dbReference type="Proteomes" id="UP001157439"/>
    </source>
</evidence>
<gene>
    <name evidence="3" type="primary">ybgC</name>
    <name evidence="3" type="ORF">GCM10007894_23390</name>
</gene>
<dbReference type="PROSITE" id="PS01328">
    <property type="entry name" value="4HBCOA_THIOESTERASE"/>
    <property type="match status" value="1"/>
</dbReference>
<dbReference type="FunFam" id="3.10.129.10:FF:000004">
    <property type="entry name" value="Tol-pal system-associated acyl-CoA thioesterase"/>
    <property type="match status" value="1"/>
</dbReference>
<evidence type="ECO:0000313" key="3">
    <source>
        <dbReference type="EMBL" id="GLS84362.1"/>
    </source>
</evidence>
<dbReference type="RefSeq" id="WP_095498155.1">
    <property type="nucleotide sequence ID" value="NZ_BSPO01000003.1"/>
</dbReference>
<evidence type="ECO:0000256" key="1">
    <source>
        <dbReference type="ARBA" id="ARBA00005953"/>
    </source>
</evidence>
<keyword evidence="2" id="KW-0378">Hydrolase</keyword>